<sequence length="633" mass="70616">MRLSMDCASPSEDDGPLRGNFIDVSRSLRARSPSRARSPARALSPSRARSPSRPSRPSQDARFDLDFNQSPMDKITVGLSQDAVTQAHQEEMRGRRMVAEDADTAKRTPQRPSLRSRSPLKVDDAYVTPRERARSPAKFATYGSGPESRHARFEFRDSTFVDSPSDKRELRSAMKQSTTPVYHTMTATQPYQSSTPRSGAKARPPPIDVEAARLGTKKSVSRKQNRHSWVMHQQAELSPNVRFAEDEEKRQSSHYSQDYKDGRYPSHVSPLRVTKEIAEAKPAATVFQTFGAWNRTPGIPRSESERILTAPSRDDTAGQGSYGATSYSISPLPSLLSNDKPSLRKTSKTMIGHNGWLESTSAPAPAKQITSPVRKAGFFDNIMKKAKGMMGNENADAKTQRKSHNSDKSQVSIRSLAISLNPREQSLLYCELEFALTSALNDYLVSQFNAGRLDADKLKKIAEAWQQKGRPKVVSFRYDLETQLDLVRLHVNDFKFYGRAATSTAILGIIDMMKVDARSLRIRTFCQPDTVVAKQLLDSQNLFNCIGCPEPQQLQLAEITGFFKAAMERERVLAKRDSQRVSEHEAANNLSLRHAKSHSGQSWNKGTGTGPVKRRSSIGAMKMDPSNYDDSIF</sequence>
<reference evidence="2" key="1">
    <citation type="submission" date="2023-06" db="EMBL/GenBank/DDBJ databases">
        <title>Genome-scale phylogeny and comparative genomics of the fungal order Sordariales.</title>
        <authorList>
            <consortium name="Lawrence Berkeley National Laboratory"/>
            <person name="Hensen N."/>
            <person name="Bonometti L."/>
            <person name="Westerberg I."/>
            <person name="Brannstrom I.O."/>
            <person name="Guillou S."/>
            <person name="Cros-Aarteil S."/>
            <person name="Calhoun S."/>
            <person name="Haridas S."/>
            <person name="Kuo A."/>
            <person name="Mondo S."/>
            <person name="Pangilinan J."/>
            <person name="Riley R."/>
            <person name="Labutti K."/>
            <person name="Andreopoulos B."/>
            <person name="Lipzen A."/>
            <person name="Chen C."/>
            <person name="Yanf M."/>
            <person name="Daum C."/>
            <person name="Ng V."/>
            <person name="Clum A."/>
            <person name="Steindorff A."/>
            <person name="Ohm R."/>
            <person name="Martin F."/>
            <person name="Silar P."/>
            <person name="Natvig D."/>
            <person name="Lalanne C."/>
            <person name="Gautier V."/>
            <person name="Ament-Velasquez S.L."/>
            <person name="Kruys A."/>
            <person name="Hutchinson M.I."/>
            <person name="Powell A.J."/>
            <person name="Barry K."/>
            <person name="Miller A.N."/>
            <person name="Grigoriev I.V."/>
            <person name="Debuchy R."/>
            <person name="Gladieux P."/>
            <person name="Thoren M.H."/>
            <person name="Johannesson H."/>
        </authorList>
    </citation>
    <scope>NUCLEOTIDE SEQUENCE</scope>
    <source>
        <strain evidence="2">SMH2532-1</strain>
    </source>
</reference>
<proteinExistence type="predicted"/>
<feature type="region of interest" description="Disordered" evidence="1">
    <location>
        <begin position="577"/>
        <end position="633"/>
    </location>
</feature>
<organism evidence="2 3">
    <name type="scientific">Cercophora newfieldiana</name>
    <dbReference type="NCBI Taxonomy" id="92897"/>
    <lineage>
        <taxon>Eukaryota</taxon>
        <taxon>Fungi</taxon>
        <taxon>Dikarya</taxon>
        <taxon>Ascomycota</taxon>
        <taxon>Pezizomycotina</taxon>
        <taxon>Sordariomycetes</taxon>
        <taxon>Sordariomycetidae</taxon>
        <taxon>Sordariales</taxon>
        <taxon>Lasiosphaeriaceae</taxon>
        <taxon>Cercophora</taxon>
    </lineage>
</organism>
<accession>A0AA39XSH8</accession>
<feature type="region of interest" description="Disordered" evidence="1">
    <location>
        <begin position="1"/>
        <end position="69"/>
    </location>
</feature>
<dbReference type="EMBL" id="JAULSV010000007">
    <property type="protein sequence ID" value="KAK0639418.1"/>
    <property type="molecule type" value="Genomic_DNA"/>
</dbReference>
<comment type="caution">
    <text evidence="2">The sequence shown here is derived from an EMBL/GenBank/DDBJ whole genome shotgun (WGS) entry which is preliminary data.</text>
</comment>
<protein>
    <submittedName>
        <fullName evidence="2">Uncharacterized protein</fullName>
    </submittedName>
</protein>
<keyword evidence="3" id="KW-1185">Reference proteome</keyword>
<feature type="compositionally biased region" description="Basic and acidic residues" evidence="1">
    <location>
        <begin position="88"/>
        <end position="106"/>
    </location>
</feature>
<feature type="compositionally biased region" description="Basic and acidic residues" evidence="1">
    <location>
        <begin position="302"/>
        <end position="316"/>
    </location>
</feature>
<evidence type="ECO:0000313" key="2">
    <source>
        <dbReference type="EMBL" id="KAK0639418.1"/>
    </source>
</evidence>
<feature type="region of interest" description="Disordered" evidence="1">
    <location>
        <begin position="215"/>
        <end position="266"/>
    </location>
</feature>
<feature type="compositionally biased region" description="Basic residues" evidence="1">
    <location>
        <begin position="215"/>
        <end position="226"/>
    </location>
</feature>
<name>A0AA39XSH8_9PEZI</name>
<feature type="compositionally biased region" description="Basic and acidic residues" evidence="1">
    <location>
        <begin position="243"/>
        <end position="264"/>
    </location>
</feature>
<feature type="region of interest" description="Disordered" evidence="1">
    <location>
        <begin position="85"/>
        <end position="123"/>
    </location>
</feature>
<feature type="compositionally biased region" description="Low complexity" evidence="1">
    <location>
        <begin position="35"/>
        <end position="58"/>
    </location>
</feature>
<dbReference type="Proteomes" id="UP001174936">
    <property type="component" value="Unassembled WGS sequence"/>
</dbReference>
<feature type="region of interest" description="Disordered" evidence="1">
    <location>
        <begin position="298"/>
        <end position="321"/>
    </location>
</feature>
<gene>
    <name evidence="2" type="ORF">B0T16DRAFT_423154</name>
</gene>
<dbReference type="AlphaFoldDB" id="A0AA39XSH8"/>
<evidence type="ECO:0000256" key="1">
    <source>
        <dbReference type="SAM" id="MobiDB-lite"/>
    </source>
</evidence>
<evidence type="ECO:0000313" key="3">
    <source>
        <dbReference type="Proteomes" id="UP001174936"/>
    </source>
</evidence>
<feature type="compositionally biased region" description="Basic and acidic residues" evidence="1">
    <location>
        <begin position="577"/>
        <end position="586"/>
    </location>
</feature>